<evidence type="ECO:0000259" key="5">
    <source>
        <dbReference type="PROSITE" id="PS50111"/>
    </source>
</evidence>
<keyword evidence="4" id="KW-0812">Transmembrane</keyword>
<dbReference type="PANTHER" id="PTHR32089">
    <property type="entry name" value="METHYL-ACCEPTING CHEMOTAXIS PROTEIN MCPB"/>
    <property type="match status" value="1"/>
</dbReference>
<sequence>MKKSNFLGNKSLPFLILLAVVIALSTISGLLIGKWQVFLAVFVTNLVMLFIMHINTSLQSKRVVGQFEKEVKTIRDGNFSKTIDPENLAMLRPSVIVVNELLTDIRSLITDFHNLSKSIIDATKSVSTTAQQASTAIDDISKTMDDIANGASHQAEQAQQGVEMVDKLSDQINFVYESYNRITKETSKINELNNVGLDSVSILRDKSKENYETAEKIFSVVEKLTNTIKDIGLFVESIESIAEQTNLLALNAAIEAARAGEAGKGFAVVAEEVRKLADQSRKSTEEINILMQSIHEESQLAIQSMEIMKKVSQEQNGAVNKTDNAFNNIANAITYIVSKINEVNQAITKMQTDKIQVSTAIENISSVSEETAAASQQVAATTEHELRCIENMKESAKNLEQLVEELESKFKKYTLSENDQIN</sequence>
<feature type="transmembrane region" description="Helical" evidence="4">
    <location>
        <begin position="12"/>
        <end position="31"/>
    </location>
</feature>
<dbReference type="PANTHER" id="PTHR32089:SF112">
    <property type="entry name" value="LYSOZYME-LIKE PROTEIN-RELATED"/>
    <property type="match status" value="1"/>
</dbReference>
<dbReference type="Pfam" id="PF00015">
    <property type="entry name" value="MCPsignal"/>
    <property type="match status" value="1"/>
</dbReference>
<reference evidence="7" key="1">
    <citation type="submission" date="2018-11" db="EMBL/GenBank/DDBJ databases">
        <title>Genome sequencing of a novel mesophilic and cellulolytic organism within the genus Hungateiclostridium.</title>
        <authorList>
            <person name="Rettenmaier R."/>
            <person name="Liebl W."/>
            <person name="Zverlov V."/>
        </authorList>
    </citation>
    <scope>NUCLEOTIDE SEQUENCE [LARGE SCALE GENOMIC DNA]</scope>
    <source>
        <strain evidence="7">N2K1</strain>
    </source>
</reference>
<feature type="transmembrane region" description="Helical" evidence="4">
    <location>
        <begin position="37"/>
        <end position="54"/>
    </location>
</feature>
<dbReference type="InterPro" id="IPR004089">
    <property type="entry name" value="MCPsignal_dom"/>
</dbReference>
<keyword evidence="4" id="KW-0472">Membrane</keyword>
<evidence type="ECO:0000256" key="3">
    <source>
        <dbReference type="SAM" id="Coils"/>
    </source>
</evidence>
<dbReference type="GO" id="GO:0007165">
    <property type="term" value="P:signal transduction"/>
    <property type="evidence" value="ECO:0007669"/>
    <property type="project" value="UniProtKB-KW"/>
</dbReference>
<keyword evidence="1 2" id="KW-0807">Transducer</keyword>
<dbReference type="AlphaFoldDB" id="A0A4V1K1Y3"/>
<dbReference type="SUPFAM" id="SSF58104">
    <property type="entry name" value="Methyl-accepting chemotaxis protein (MCP) signaling domain"/>
    <property type="match status" value="1"/>
</dbReference>
<organism evidence="6 7">
    <name type="scientific">Acetivibrio mesophilus</name>
    <dbReference type="NCBI Taxonomy" id="2487273"/>
    <lineage>
        <taxon>Bacteria</taxon>
        <taxon>Bacillati</taxon>
        <taxon>Bacillota</taxon>
        <taxon>Clostridia</taxon>
        <taxon>Eubacteriales</taxon>
        <taxon>Oscillospiraceae</taxon>
        <taxon>Acetivibrio</taxon>
    </lineage>
</organism>
<dbReference type="RefSeq" id="WP_128706230.1">
    <property type="nucleotide sequence ID" value="NZ_RLII01000019.1"/>
</dbReference>
<accession>A0A4V1K1Y3</accession>
<evidence type="ECO:0000256" key="2">
    <source>
        <dbReference type="PROSITE-ProRule" id="PRU00284"/>
    </source>
</evidence>
<feature type="domain" description="Methyl-accepting transducer" evidence="5">
    <location>
        <begin position="129"/>
        <end position="379"/>
    </location>
</feature>
<keyword evidence="3" id="KW-0175">Coiled coil</keyword>
<dbReference type="EMBL" id="RLII01000019">
    <property type="protein sequence ID" value="RXE58389.1"/>
    <property type="molecule type" value="Genomic_DNA"/>
</dbReference>
<proteinExistence type="predicted"/>
<dbReference type="SMART" id="SM00283">
    <property type="entry name" value="MA"/>
    <property type="match status" value="1"/>
</dbReference>
<feature type="coiled-coil region" evidence="3">
    <location>
        <begin position="389"/>
        <end position="416"/>
    </location>
</feature>
<dbReference type="Gene3D" id="1.10.287.950">
    <property type="entry name" value="Methyl-accepting chemotaxis protein"/>
    <property type="match status" value="1"/>
</dbReference>
<dbReference type="OrthoDB" id="1937480at2"/>
<dbReference type="GO" id="GO:0016020">
    <property type="term" value="C:membrane"/>
    <property type="evidence" value="ECO:0007669"/>
    <property type="project" value="InterPro"/>
</dbReference>
<gene>
    <name evidence="6" type="ORF">EFD62_12635</name>
</gene>
<keyword evidence="4" id="KW-1133">Transmembrane helix</keyword>
<name>A0A4V1K1Y3_9FIRM</name>
<dbReference type="PROSITE" id="PS50111">
    <property type="entry name" value="CHEMOTAXIS_TRANSDUC_2"/>
    <property type="match status" value="1"/>
</dbReference>
<keyword evidence="7" id="KW-1185">Reference proteome</keyword>
<evidence type="ECO:0000256" key="4">
    <source>
        <dbReference type="SAM" id="Phobius"/>
    </source>
</evidence>
<evidence type="ECO:0000313" key="6">
    <source>
        <dbReference type="EMBL" id="RXE58389.1"/>
    </source>
</evidence>
<comment type="caution">
    <text evidence="6">The sequence shown here is derived from an EMBL/GenBank/DDBJ whole genome shotgun (WGS) entry which is preliminary data.</text>
</comment>
<dbReference type="Proteomes" id="UP000289166">
    <property type="component" value="Unassembled WGS sequence"/>
</dbReference>
<protein>
    <submittedName>
        <fullName evidence="6">Methyl-accepting chemotaxis protein</fullName>
    </submittedName>
</protein>
<evidence type="ECO:0000256" key="1">
    <source>
        <dbReference type="ARBA" id="ARBA00023224"/>
    </source>
</evidence>
<evidence type="ECO:0000313" key="7">
    <source>
        <dbReference type="Proteomes" id="UP000289166"/>
    </source>
</evidence>